<feature type="domain" description="Mannosylglycerate hydrolase MGH1-like glycoside hydrolase" evidence="1">
    <location>
        <begin position="107"/>
        <end position="374"/>
    </location>
</feature>
<dbReference type="Proteomes" id="UP001141933">
    <property type="component" value="Unassembled WGS sequence"/>
</dbReference>
<reference evidence="2" key="1">
    <citation type="submission" date="2022-12" db="EMBL/GenBank/DDBJ databases">
        <title>Phocaeicola acetigenes sp. nov., isolated feces from a healthy human.</title>
        <authorList>
            <person name="Do H."/>
            <person name="Ha Y.B."/>
            <person name="Kim J.-S."/>
            <person name="Suh M.K."/>
            <person name="Kim H.S."/>
            <person name="Lee J.-S."/>
        </authorList>
    </citation>
    <scope>NUCLEOTIDE SEQUENCE</scope>
    <source>
        <strain evidence="2">KGMB11183</strain>
    </source>
</reference>
<dbReference type="Pfam" id="PF22422">
    <property type="entry name" value="MGH1-like_GH"/>
    <property type="match status" value="1"/>
</dbReference>
<dbReference type="InterPro" id="IPR054491">
    <property type="entry name" value="MGH1-like_GH"/>
</dbReference>
<evidence type="ECO:0000259" key="1">
    <source>
        <dbReference type="Pfam" id="PF22422"/>
    </source>
</evidence>
<dbReference type="PANTHER" id="PTHR34987">
    <property type="entry name" value="C, PUTATIVE (AFU_ORTHOLOGUE AFUA_3G02880)-RELATED"/>
    <property type="match status" value="1"/>
</dbReference>
<evidence type="ECO:0000313" key="3">
    <source>
        <dbReference type="Proteomes" id="UP001141933"/>
    </source>
</evidence>
<comment type="caution">
    <text evidence="2">The sequence shown here is derived from an EMBL/GenBank/DDBJ whole genome shotgun (WGS) entry which is preliminary data.</text>
</comment>
<dbReference type="PANTHER" id="PTHR34987:SF6">
    <property type="entry name" value="ALPHA-L-RHAMNOSIDASE SIX-HAIRPIN GLYCOSIDASE DOMAIN-CONTAINING PROTEIN"/>
    <property type="match status" value="1"/>
</dbReference>
<keyword evidence="3" id="KW-1185">Reference proteome</keyword>
<dbReference type="EMBL" id="JAPZVM010000008">
    <property type="protein sequence ID" value="MCZ8373016.1"/>
    <property type="molecule type" value="Genomic_DNA"/>
</dbReference>
<dbReference type="InterPro" id="IPR012341">
    <property type="entry name" value="6hp_glycosidase-like_sf"/>
</dbReference>
<dbReference type="InterPro" id="IPR008928">
    <property type="entry name" value="6-hairpin_glycosidase_sf"/>
</dbReference>
<evidence type="ECO:0000313" key="2">
    <source>
        <dbReference type="EMBL" id="MCZ8373016.1"/>
    </source>
</evidence>
<accession>A0ABT4PJ49</accession>
<proteinExistence type="predicted"/>
<gene>
    <name evidence="2" type="ORF">O6P32_09910</name>
</gene>
<dbReference type="SUPFAM" id="SSF48208">
    <property type="entry name" value="Six-hairpin glycosidases"/>
    <property type="match status" value="1"/>
</dbReference>
<dbReference type="RefSeq" id="WP_269878315.1">
    <property type="nucleotide sequence ID" value="NZ_JAPZVM010000008.1"/>
</dbReference>
<name>A0ABT4PJ49_9BACT</name>
<protein>
    <recommendedName>
        <fullName evidence="1">Mannosylglycerate hydrolase MGH1-like glycoside hydrolase domain-containing protein</fullName>
    </recommendedName>
</protein>
<organism evidence="2 3">
    <name type="scientific">Phocaeicola acetigenes</name>
    <dbReference type="NCBI Taxonomy" id="3016083"/>
    <lineage>
        <taxon>Bacteria</taxon>
        <taxon>Pseudomonadati</taxon>
        <taxon>Bacteroidota</taxon>
        <taxon>Bacteroidia</taxon>
        <taxon>Bacteroidales</taxon>
        <taxon>Bacteroidaceae</taxon>
        <taxon>Phocaeicola</taxon>
    </lineage>
</organism>
<dbReference type="Gene3D" id="1.50.10.10">
    <property type="match status" value="1"/>
</dbReference>
<sequence length="476" mass="54077">MKKHIIPAILAGILAMQGHAQQLDTHNEKLDKVFQIATQTLYKNVKDSIIKAGGSYGGEWTRDISINTWNAANLLLPEVSEYSLWHVTTNHRTQIGHQYWDQIIWVTGAYDHYLATQDKAFLKQAYIASKNTMQKLENEVFDSEYGLFTGPSVFNDGIAGYEEPIFDPKNTSSYVLDYPNAKPIKCLSTNCIYYHAYQLMAEMADRLESPQEAETYRQQAETLKAAIRKHLFNTATCQLSYLIDGQGNTHHFQEGLGMAFAIMFGIVDSNEAKEIVDKAYVGPYGLPSVYPAFKRFSKQRPGRHNVLVWPFVNAFWADAALQTGRADKFVFELENLCNLVLDSKSCFYEIYDTYTGRVCGGWQTGHETGKDYEWDSIHDQTWSATGFLRMVFRGILGLQFTENGLQLTPNPYLMKHFGFETISDLRYQQGTLRIRRTGNGNTIKEIRINGRYAGRQTALVLAPHQGNTEIEIITGK</sequence>